<dbReference type="EMBL" id="CP017599">
    <property type="protein sequence ID" value="AOW98354.1"/>
    <property type="molecule type" value="Genomic_DNA"/>
</dbReference>
<proteinExistence type="predicted"/>
<accession>A0A1D8TL63</accession>
<dbReference type="KEGG" id="mpro:BJP34_01840"/>
<dbReference type="RefSeq" id="WP_070390864.1">
    <property type="nucleotide sequence ID" value="NZ_CP017599.1"/>
</dbReference>
<sequence>MSTLQKENTIILDMGSAKKDDIKDLQYGEGRLFKRIARAIEELKQSGEVAENAQPVIVVVKKKNEKDW</sequence>
<organism evidence="1 2">
    <name type="scientific">Moorena producens PAL-8-15-08-1</name>
    <dbReference type="NCBI Taxonomy" id="1458985"/>
    <lineage>
        <taxon>Bacteria</taxon>
        <taxon>Bacillati</taxon>
        <taxon>Cyanobacteriota</taxon>
        <taxon>Cyanophyceae</taxon>
        <taxon>Coleofasciculales</taxon>
        <taxon>Coleofasciculaceae</taxon>
        <taxon>Moorena</taxon>
    </lineage>
</organism>
<dbReference type="AlphaFoldDB" id="A0A1D8TL63"/>
<evidence type="ECO:0000313" key="1">
    <source>
        <dbReference type="EMBL" id="AOW98354.1"/>
    </source>
</evidence>
<gene>
    <name evidence="1" type="ORF">BJP34_01840</name>
</gene>
<dbReference type="Pfam" id="PF19702">
    <property type="entry name" value="DUF6200"/>
    <property type="match status" value="1"/>
</dbReference>
<dbReference type="Proteomes" id="UP000177870">
    <property type="component" value="Chromosome"/>
</dbReference>
<dbReference type="OrthoDB" id="467464at2"/>
<reference evidence="2" key="1">
    <citation type="submission" date="2016-10" db="EMBL/GenBank/DDBJ databases">
        <title>Comparative genomics uncovers the prolific and rare metabolic potential of the cyanobacterial genus Moorea.</title>
        <authorList>
            <person name="Leao T."/>
            <person name="Castelao G."/>
            <person name="Korobeynikov A."/>
            <person name="Monroe E.A."/>
            <person name="Podell S."/>
            <person name="Glukhov E."/>
            <person name="Allen E."/>
            <person name="Gerwick W.H."/>
            <person name="Gerwick L."/>
        </authorList>
    </citation>
    <scope>NUCLEOTIDE SEQUENCE [LARGE SCALE GENOMIC DNA]</scope>
    <source>
        <strain evidence="2">PAL-8-15-08-1</strain>
    </source>
</reference>
<protein>
    <submittedName>
        <fullName evidence="1">Uncharacterized protein</fullName>
    </submittedName>
</protein>
<name>A0A1D8TL63_9CYAN</name>
<dbReference type="InterPro" id="IPR045680">
    <property type="entry name" value="DUF6200"/>
</dbReference>
<evidence type="ECO:0000313" key="2">
    <source>
        <dbReference type="Proteomes" id="UP000177870"/>
    </source>
</evidence>